<name>A0A8K0UVL0_9AGAR</name>
<keyword evidence="2" id="KW-0812">Transmembrane</keyword>
<feature type="compositionally biased region" description="Basic and acidic residues" evidence="1">
    <location>
        <begin position="307"/>
        <end position="320"/>
    </location>
</feature>
<dbReference type="Proteomes" id="UP000813824">
    <property type="component" value="Unassembled WGS sequence"/>
</dbReference>
<dbReference type="OrthoDB" id="3197626at2759"/>
<dbReference type="AlphaFoldDB" id="A0A8K0UVL0"/>
<feature type="transmembrane region" description="Helical" evidence="2">
    <location>
        <begin position="157"/>
        <end position="178"/>
    </location>
</feature>
<protein>
    <submittedName>
        <fullName evidence="3">Uncharacterized protein</fullName>
    </submittedName>
</protein>
<evidence type="ECO:0000313" key="3">
    <source>
        <dbReference type="EMBL" id="KAH8103618.1"/>
    </source>
</evidence>
<feature type="transmembrane region" description="Helical" evidence="2">
    <location>
        <begin position="20"/>
        <end position="41"/>
    </location>
</feature>
<keyword evidence="2" id="KW-1133">Transmembrane helix</keyword>
<feature type="region of interest" description="Disordered" evidence="1">
    <location>
        <begin position="301"/>
        <end position="320"/>
    </location>
</feature>
<comment type="caution">
    <text evidence="3">The sequence shown here is derived from an EMBL/GenBank/DDBJ whole genome shotgun (WGS) entry which is preliminary data.</text>
</comment>
<feature type="transmembrane region" description="Helical" evidence="2">
    <location>
        <begin position="229"/>
        <end position="247"/>
    </location>
</feature>
<evidence type="ECO:0000256" key="2">
    <source>
        <dbReference type="SAM" id="Phobius"/>
    </source>
</evidence>
<sequence>MTNWRSPEVLGHEATAFLGLHHALVGVYCWDFVISLDFDWSVITRKRELKWPLIPYFLGRYFSLFALIGLLVALDATGIDCVPLFTFVHFAMHASLGIANINLAVRTMAFWNTHRAVVFSLVAFILGQWALIFTTIPGHAESHLEAGCSIIPQETKLLSVLFFYSAAFDAVMFTLSAWRLYVRKKRTGIVQLLFVERLSSYLIATVFNFVPAVFMTLNLNPVMNIMVDFPAVIASTILASQLIRHWYRTADEEEVSRSTIPRIQVNRHSAIRSTTSMDTRSSIVFAPPGPGRTARNSGIQFQVRSESPSKVDEDGVTKDPDVKTLHHMESLTTLGV</sequence>
<keyword evidence="4" id="KW-1185">Reference proteome</keyword>
<dbReference type="EMBL" id="JAEVFJ010000007">
    <property type="protein sequence ID" value="KAH8103618.1"/>
    <property type="molecule type" value="Genomic_DNA"/>
</dbReference>
<feature type="transmembrane region" description="Helical" evidence="2">
    <location>
        <begin position="53"/>
        <end position="74"/>
    </location>
</feature>
<feature type="transmembrane region" description="Helical" evidence="2">
    <location>
        <begin position="198"/>
        <end position="217"/>
    </location>
</feature>
<gene>
    <name evidence="3" type="ORF">BXZ70DRAFT_1006003</name>
</gene>
<evidence type="ECO:0000256" key="1">
    <source>
        <dbReference type="SAM" id="MobiDB-lite"/>
    </source>
</evidence>
<reference evidence="3" key="1">
    <citation type="journal article" date="2021" name="New Phytol.">
        <title>Evolutionary innovations through gain and loss of genes in the ectomycorrhizal Boletales.</title>
        <authorList>
            <person name="Wu G."/>
            <person name="Miyauchi S."/>
            <person name="Morin E."/>
            <person name="Kuo A."/>
            <person name="Drula E."/>
            <person name="Varga T."/>
            <person name="Kohler A."/>
            <person name="Feng B."/>
            <person name="Cao Y."/>
            <person name="Lipzen A."/>
            <person name="Daum C."/>
            <person name="Hundley H."/>
            <person name="Pangilinan J."/>
            <person name="Johnson J."/>
            <person name="Barry K."/>
            <person name="LaButti K."/>
            <person name="Ng V."/>
            <person name="Ahrendt S."/>
            <person name="Min B."/>
            <person name="Choi I.G."/>
            <person name="Park H."/>
            <person name="Plett J.M."/>
            <person name="Magnuson J."/>
            <person name="Spatafora J.W."/>
            <person name="Nagy L.G."/>
            <person name="Henrissat B."/>
            <person name="Grigoriev I.V."/>
            <person name="Yang Z.L."/>
            <person name="Xu J."/>
            <person name="Martin F.M."/>
        </authorList>
    </citation>
    <scope>NUCLEOTIDE SEQUENCE</scope>
    <source>
        <strain evidence="3">KKN 215</strain>
    </source>
</reference>
<keyword evidence="2" id="KW-0472">Membrane</keyword>
<organism evidence="3 4">
    <name type="scientific">Cristinia sonorae</name>
    <dbReference type="NCBI Taxonomy" id="1940300"/>
    <lineage>
        <taxon>Eukaryota</taxon>
        <taxon>Fungi</taxon>
        <taxon>Dikarya</taxon>
        <taxon>Basidiomycota</taxon>
        <taxon>Agaricomycotina</taxon>
        <taxon>Agaricomycetes</taxon>
        <taxon>Agaricomycetidae</taxon>
        <taxon>Agaricales</taxon>
        <taxon>Pleurotineae</taxon>
        <taxon>Stephanosporaceae</taxon>
        <taxon>Cristinia</taxon>
    </lineage>
</organism>
<evidence type="ECO:0000313" key="4">
    <source>
        <dbReference type="Proteomes" id="UP000813824"/>
    </source>
</evidence>
<proteinExistence type="predicted"/>
<feature type="transmembrane region" description="Helical" evidence="2">
    <location>
        <begin position="86"/>
        <end position="105"/>
    </location>
</feature>
<feature type="transmembrane region" description="Helical" evidence="2">
    <location>
        <begin position="117"/>
        <end position="137"/>
    </location>
</feature>
<accession>A0A8K0UVL0</accession>